<gene>
    <name evidence="2" type="ORF">DFR50_10963</name>
</gene>
<dbReference type="EMBL" id="QNRK01000009">
    <property type="protein sequence ID" value="RBP14310.1"/>
    <property type="molecule type" value="Genomic_DNA"/>
</dbReference>
<dbReference type="RefSeq" id="WP_113888996.1">
    <property type="nucleotide sequence ID" value="NZ_QNRK01000009.1"/>
</dbReference>
<dbReference type="AlphaFoldDB" id="A0A366FK11"/>
<dbReference type="OrthoDB" id="5438043at2"/>
<evidence type="ECO:0000313" key="2">
    <source>
        <dbReference type="EMBL" id="RBP14310.1"/>
    </source>
</evidence>
<dbReference type="SMART" id="SM00460">
    <property type="entry name" value="TGc"/>
    <property type="match status" value="1"/>
</dbReference>
<accession>A0A366FK11</accession>
<keyword evidence="2" id="KW-0645">Protease</keyword>
<organism evidence="2 3">
    <name type="scientific">Roseiarcus fermentans</name>
    <dbReference type="NCBI Taxonomy" id="1473586"/>
    <lineage>
        <taxon>Bacteria</taxon>
        <taxon>Pseudomonadati</taxon>
        <taxon>Pseudomonadota</taxon>
        <taxon>Alphaproteobacteria</taxon>
        <taxon>Hyphomicrobiales</taxon>
        <taxon>Roseiarcaceae</taxon>
        <taxon>Roseiarcus</taxon>
    </lineage>
</organism>
<dbReference type="Gene3D" id="3.10.620.30">
    <property type="match status" value="1"/>
</dbReference>
<sequence length="271" mass="29541">MIIRAGYRIAFECAAPTSMLLMLNVHPSREADLVTPDTIRVTPSAPMDSYIDTFGNRVTRLQAPAGPIAFESDFAIRDSGLPDDLPHDGPPVAVTQAPNDALVFLMPSRYCDSDVLSDFAWSQFGGIAGGARLVQAICDFVHNRIRFNYQLASPFRTASGALNEGVGVCRDFTHLAVALCRAMNVPARYCTGYLGDIGVPPDPAPMDFSAWFEVFLNGRWYPFDARHNIPRIGRVVMARGRDAADVAISTAFGNAPLSRFEVTTYEEAMAA</sequence>
<dbReference type="SUPFAM" id="SSF54001">
    <property type="entry name" value="Cysteine proteinases"/>
    <property type="match status" value="1"/>
</dbReference>
<keyword evidence="3" id="KW-1185">Reference proteome</keyword>
<evidence type="ECO:0000313" key="3">
    <source>
        <dbReference type="Proteomes" id="UP000253529"/>
    </source>
</evidence>
<feature type="domain" description="Transglutaminase-like" evidence="1">
    <location>
        <begin position="161"/>
        <end position="227"/>
    </location>
</feature>
<dbReference type="PANTHER" id="PTHR33490:SF12">
    <property type="entry name" value="BLL5557 PROTEIN"/>
    <property type="match status" value="1"/>
</dbReference>
<keyword evidence="2" id="KW-0378">Hydrolase</keyword>
<dbReference type="Proteomes" id="UP000253529">
    <property type="component" value="Unassembled WGS sequence"/>
</dbReference>
<dbReference type="GO" id="GO:0006508">
    <property type="term" value="P:proteolysis"/>
    <property type="evidence" value="ECO:0007669"/>
    <property type="project" value="UniProtKB-KW"/>
</dbReference>
<dbReference type="InterPro" id="IPR038765">
    <property type="entry name" value="Papain-like_cys_pep_sf"/>
</dbReference>
<reference evidence="2 3" key="1">
    <citation type="submission" date="2018-06" db="EMBL/GenBank/DDBJ databases">
        <title>Genomic Encyclopedia of Type Strains, Phase IV (KMG-IV): sequencing the most valuable type-strain genomes for metagenomic binning, comparative biology and taxonomic classification.</title>
        <authorList>
            <person name="Goeker M."/>
        </authorList>
    </citation>
    <scope>NUCLEOTIDE SEQUENCE [LARGE SCALE GENOMIC DNA]</scope>
    <source>
        <strain evidence="2 3">DSM 24875</strain>
    </source>
</reference>
<dbReference type="InterPro" id="IPR002931">
    <property type="entry name" value="Transglutaminase-like"/>
</dbReference>
<dbReference type="PANTHER" id="PTHR33490">
    <property type="entry name" value="BLR5614 PROTEIN-RELATED"/>
    <property type="match status" value="1"/>
</dbReference>
<dbReference type="GO" id="GO:0008233">
    <property type="term" value="F:peptidase activity"/>
    <property type="evidence" value="ECO:0007669"/>
    <property type="project" value="UniProtKB-KW"/>
</dbReference>
<comment type="caution">
    <text evidence="2">The sequence shown here is derived from an EMBL/GenBank/DDBJ whole genome shotgun (WGS) entry which is preliminary data.</text>
</comment>
<protein>
    <submittedName>
        <fullName evidence="2">Transglutaminase-like putative cysteine protease</fullName>
    </submittedName>
</protein>
<proteinExistence type="predicted"/>
<dbReference type="Gene3D" id="2.60.40.2250">
    <property type="match status" value="1"/>
</dbReference>
<dbReference type="Pfam" id="PF01841">
    <property type="entry name" value="Transglut_core"/>
    <property type="match status" value="1"/>
</dbReference>
<name>A0A366FK11_9HYPH</name>
<evidence type="ECO:0000259" key="1">
    <source>
        <dbReference type="SMART" id="SM00460"/>
    </source>
</evidence>